<keyword evidence="10" id="KW-1185">Reference proteome</keyword>
<dbReference type="PANTHER" id="PTHR43289:SF6">
    <property type="entry name" value="SERINE_THREONINE-PROTEIN KINASE NEKL-3"/>
    <property type="match status" value="1"/>
</dbReference>
<dbReference type="EMBL" id="JBFAKC010000025">
    <property type="protein sequence ID" value="MEV0712734.1"/>
    <property type="molecule type" value="Genomic_DNA"/>
</dbReference>
<dbReference type="GO" id="GO:0004674">
    <property type="term" value="F:protein serine/threonine kinase activity"/>
    <property type="evidence" value="ECO:0007669"/>
    <property type="project" value="UniProtKB-EC"/>
</dbReference>
<gene>
    <name evidence="9" type="ORF">AB0I48_34795</name>
</gene>
<evidence type="ECO:0000256" key="7">
    <source>
        <dbReference type="PROSITE-ProRule" id="PRU10141"/>
    </source>
</evidence>
<accession>A0ABV3G4V9</accession>
<keyword evidence="4 7" id="KW-0547">Nucleotide-binding</keyword>
<dbReference type="PROSITE" id="PS50011">
    <property type="entry name" value="PROTEIN_KINASE_DOM"/>
    <property type="match status" value="1"/>
</dbReference>
<dbReference type="RefSeq" id="WP_357789965.1">
    <property type="nucleotide sequence ID" value="NZ_JBFAKC010000025.1"/>
</dbReference>
<keyword evidence="6 7" id="KW-0067">ATP-binding</keyword>
<dbReference type="InterPro" id="IPR017441">
    <property type="entry name" value="Protein_kinase_ATP_BS"/>
</dbReference>
<dbReference type="Pfam" id="PF00069">
    <property type="entry name" value="Pkinase"/>
    <property type="match status" value="1"/>
</dbReference>
<evidence type="ECO:0000256" key="4">
    <source>
        <dbReference type="ARBA" id="ARBA00022741"/>
    </source>
</evidence>
<dbReference type="SUPFAM" id="SSF56112">
    <property type="entry name" value="Protein kinase-like (PK-like)"/>
    <property type="match status" value="1"/>
</dbReference>
<feature type="binding site" evidence="7">
    <location>
        <position position="60"/>
    </location>
    <ligand>
        <name>ATP</name>
        <dbReference type="ChEBI" id="CHEBI:30616"/>
    </ligand>
</feature>
<dbReference type="Gene3D" id="1.10.510.10">
    <property type="entry name" value="Transferase(Phosphotransferase) domain 1"/>
    <property type="match status" value="1"/>
</dbReference>
<evidence type="ECO:0000256" key="3">
    <source>
        <dbReference type="ARBA" id="ARBA00022679"/>
    </source>
</evidence>
<evidence type="ECO:0000259" key="8">
    <source>
        <dbReference type="PROSITE" id="PS50011"/>
    </source>
</evidence>
<name>A0ABV3G4V9_9NOCA</name>
<dbReference type="PROSITE" id="PS00107">
    <property type="entry name" value="PROTEIN_KINASE_ATP"/>
    <property type="match status" value="1"/>
</dbReference>
<dbReference type="CDD" id="cd14014">
    <property type="entry name" value="STKc_PknB_like"/>
    <property type="match status" value="1"/>
</dbReference>
<evidence type="ECO:0000313" key="10">
    <source>
        <dbReference type="Proteomes" id="UP001551695"/>
    </source>
</evidence>
<evidence type="ECO:0000256" key="6">
    <source>
        <dbReference type="ARBA" id="ARBA00022840"/>
    </source>
</evidence>
<dbReference type="EC" id="2.7.11.1" evidence="1"/>
<feature type="domain" description="Protein kinase" evidence="8">
    <location>
        <begin position="32"/>
        <end position="309"/>
    </location>
</feature>
<keyword evidence="5 9" id="KW-0418">Kinase</keyword>
<organism evidence="9 10">
    <name type="scientific">Nocardia aurea</name>
    <dbReference type="NCBI Taxonomy" id="2144174"/>
    <lineage>
        <taxon>Bacteria</taxon>
        <taxon>Bacillati</taxon>
        <taxon>Actinomycetota</taxon>
        <taxon>Actinomycetes</taxon>
        <taxon>Mycobacteriales</taxon>
        <taxon>Nocardiaceae</taxon>
        <taxon>Nocardia</taxon>
    </lineage>
</organism>
<keyword evidence="3 9" id="KW-0808">Transferase</keyword>
<dbReference type="InterPro" id="IPR011009">
    <property type="entry name" value="Kinase-like_dom_sf"/>
</dbReference>
<evidence type="ECO:0000256" key="1">
    <source>
        <dbReference type="ARBA" id="ARBA00012513"/>
    </source>
</evidence>
<dbReference type="PANTHER" id="PTHR43289">
    <property type="entry name" value="MITOGEN-ACTIVATED PROTEIN KINASE KINASE KINASE 20-RELATED"/>
    <property type="match status" value="1"/>
</dbReference>
<dbReference type="Proteomes" id="UP001551695">
    <property type="component" value="Unassembled WGS sequence"/>
</dbReference>
<protein>
    <recommendedName>
        <fullName evidence="1">non-specific serine/threonine protein kinase</fullName>
        <ecNumber evidence="1">2.7.11.1</ecNumber>
    </recommendedName>
</protein>
<dbReference type="InterPro" id="IPR000719">
    <property type="entry name" value="Prot_kinase_dom"/>
</dbReference>
<keyword evidence="2" id="KW-0723">Serine/threonine-protein kinase</keyword>
<dbReference type="Gene3D" id="3.30.200.20">
    <property type="entry name" value="Phosphorylase Kinase, domain 1"/>
    <property type="match status" value="1"/>
</dbReference>
<evidence type="ECO:0000256" key="5">
    <source>
        <dbReference type="ARBA" id="ARBA00022777"/>
    </source>
</evidence>
<sequence length="460" mass="50763">MPTIVANTLKVMWALDFQFTAGAGGVSLMARYREIRQIGRGGFATVFLCEDKSGRHVALKRPRDGVPHAVERLSREVKVARMFAHENVMPVLDFKTGDSPWFTMPVAEGNIKELDNRGVLSEDRESVAVGVFCAVAEGLRAPHDEGFVHRDISLGNILGFRGDTTDSRRWVIADWGLVRRPLGLTTQKLTNTGIGFGTPGFGAPETWDDAHQVDPRADIYSLGRVVAWLLTRQQPRDNLPLLPTGNLRGFVAACTEPDPTRRPRDMQAALDLLDASIASPAAVAPRFAVRKLVQSGAGPAALSEIRPLVRQNMHDDKLFIDELANVREATLKAWTKVDPSEAADVAICMSRFLLSADWGKRSFDYANTVLGFSFSIVTQLVTAREFDLAEDVATAFFEAEAQWDRYSQLGRTRPWLESLTGKGGQAIARAIRRSGTHEYYRAQMSGRRLASPELDEQIGG</sequence>
<evidence type="ECO:0000313" key="9">
    <source>
        <dbReference type="EMBL" id="MEV0712734.1"/>
    </source>
</evidence>
<proteinExistence type="predicted"/>
<reference evidence="9 10" key="1">
    <citation type="submission" date="2024-06" db="EMBL/GenBank/DDBJ databases">
        <title>The Natural Products Discovery Center: Release of the First 8490 Sequenced Strains for Exploring Actinobacteria Biosynthetic Diversity.</title>
        <authorList>
            <person name="Kalkreuter E."/>
            <person name="Kautsar S.A."/>
            <person name="Yang D."/>
            <person name="Bader C.D."/>
            <person name="Teijaro C.N."/>
            <person name="Fluegel L."/>
            <person name="Davis C.M."/>
            <person name="Simpson J.R."/>
            <person name="Lauterbach L."/>
            <person name="Steele A.D."/>
            <person name="Gui C."/>
            <person name="Meng S."/>
            <person name="Li G."/>
            <person name="Viehrig K."/>
            <person name="Ye F."/>
            <person name="Su P."/>
            <person name="Kiefer A.F."/>
            <person name="Nichols A."/>
            <person name="Cepeda A.J."/>
            <person name="Yan W."/>
            <person name="Fan B."/>
            <person name="Jiang Y."/>
            <person name="Adhikari A."/>
            <person name="Zheng C.-J."/>
            <person name="Schuster L."/>
            <person name="Cowan T.M."/>
            <person name="Smanski M.J."/>
            <person name="Chevrette M.G."/>
            <person name="De Carvalho L.P.S."/>
            <person name="Shen B."/>
        </authorList>
    </citation>
    <scope>NUCLEOTIDE SEQUENCE [LARGE SCALE GENOMIC DNA]</scope>
    <source>
        <strain evidence="9 10">NPDC050403</strain>
    </source>
</reference>
<evidence type="ECO:0000256" key="2">
    <source>
        <dbReference type="ARBA" id="ARBA00022527"/>
    </source>
</evidence>
<comment type="caution">
    <text evidence="9">The sequence shown here is derived from an EMBL/GenBank/DDBJ whole genome shotgun (WGS) entry which is preliminary data.</text>
</comment>